<organism evidence="2 3">
    <name type="scientific">Empedobacter brevis</name>
    <dbReference type="NCBI Taxonomy" id="247"/>
    <lineage>
        <taxon>Bacteria</taxon>
        <taxon>Pseudomonadati</taxon>
        <taxon>Bacteroidota</taxon>
        <taxon>Flavobacteriia</taxon>
        <taxon>Flavobacteriales</taxon>
        <taxon>Weeksellaceae</taxon>
        <taxon>Empedobacter</taxon>
    </lineage>
</organism>
<dbReference type="AlphaFoldDB" id="A0AAJ1QHM2"/>
<protein>
    <submittedName>
        <fullName evidence="2">GNAT family N-acetyltransferase</fullName>
    </submittedName>
</protein>
<dbReference type="SUPFAM" id="SSF55729">
    <property type="entry name" value="Acyl-CoA N-acyltransferases (Nat)"/>
    <property type="match status" value="1"/>
</dbReference>
<sequence>MEYTITFVEDHRTIETLVSFFIENKTIEFISHGEILSGRAHDLTTWNENLDQVLFEHWSNDSVLKIAILGENKDILGFAIAEIIENSLNKYLILDDIMIGEKLRGHSLGKKMVDFIIDFSKCENIKAILCESGINNIKAHSFLRKTGFEETSINFILPI</sequence>
<reference evidence="2" key="1">
    <citation type="submission" date="2020-06" db="EMBL/GenBank/DDBJ databases">
        <authorList>
            <person name="Dong N."/>
        </authorList>
    </citation>
    <scope>NUCLEOTIDE SEQUENCE</scope>
    <source>
        <strain evidence="2">R655-4</strain>
    </source>
</reference>
<evidence type="ECO:0000313" key="3">
    <source>
        <dbReference type="Proteomes" id="UP001170959"/>
    </source>
</evidence>
<dbReference type="EMBL" id="JACAGJ010000012">
    <property type="protein sequence ID" value="MDM1074169.1"/>
    <property type="molecule type" value="Genomic_DNA"/>
</dbReference>
<dbReference type="CDD" id="cd04301">
    <property type="entry name" value="NAT_SF"/>
    <property type="match status" value="1"/>
</dbReference>
<evidence type="ECO:0000259" key="1">
    <source>
        <dbReference type="PROSITE" id="PS51186"/>
    </source>
</evidence>
<comment type="caution">
    <text evidence="2">The sequence shown here is derived from an EMBL/GenBank/DDBJ whole genome shotgun (WGS) entry which is preliminary data.</text>
</comment>
<proteinExistence type="predicted"/>
<dbReference type="InterPro" id="IPR000182">
    <property type="entry name" value="GNAT_dom"/>
</dbReference>
<evidence type="ECO:0000313" key="2">
    <source>
        <dbReference type="EMBL" id="MDM1074169.1"/>
    </source>
</evidence>
<dbReference type="InterPro" id="IPR016181">
    <property type="entry name" value="Acyl_CoA_acyltransferase"/>
</dbReference>
<dbReference type="PROSITE" id="PS51186">
    <property type="entry name" value="GNAT"/>
    <property type="match status" value="1"/>
</dbReference>
<reference evidence="2" key="2">
    <citation type="journal article" date="2022" name="Sci. Total Environ.">
        <title>Prevalence, transmission, and molecular epidemiology of tet(X)-positive bacteria among humans, animals, and environmental niches in China: An epidemiological, and genomic-based study.</title>
        <authorList>
            <person name="Dong N."/>
            <person name="Zeng Y."/>
            <person name="Cai C."/>
            <person name="Sun C."/>
            <person name="Lu J."/>
            <person name="Liu C."/>
            <person name="Zhou H."/>
            <person name="Sun Q."/>
            <person name="Shu L."/>
            <person name="Wang H."/>
            <person name="Wang Y."/>
            <person name="Wang S."/>
            <person name="Wu C."/>
            <person name="Chan E.W."/>
            <person name="Chen G."/>
            <person name="Shen Z."/>
            <person name="Chen S."/>
            <person name="Zhang R."/>
        </authorList>
    </citation>
    <scope>NUCLEOTIDE SEQUENCE</scope>
    <source>
        <strain evidence="2">R655-4</strain>
    </source>
</reference>
<dbReference type="RefSeq" id="WP_286494408.1">
    <property type="nucleotide sequence ID" value="NZ_JACAGJ010000012.1"/>
</dbReference>
<name>A0AAJ1QHM2_9FLAO</name>
<dbReference type="Proteomes" id="UP001170959">
    <property type="component" value="Unassembled WGS sequence"/>
</dbReference>
<gene>
    <name evidence="2" type="ORF">HX001_16920</name>
</gene>
<dbReference type="Gene3D" id="3.40.630.30">
    <property type="match status" value="1"/>
</dbReference>
<feature type="domain" description="N-acetyltransferase" evidence="1">
    <location>
        <begin position="22"/>
        <end position="159"/>
    </location>
</feature>
<dbReference type="GO" id="GO:0016747">
    <property type="term" value="F:acyltransferase activity, transferring groups other than amino-acyl groups"/>
    <property type="evidence" value="ECO:0007669"/>
    <property type="project" value="InterPro"/>
</dbReference>
<accession>A0AAJ1QHM2</accession>
<dbReference type="Pfam" id="PF00583">
    <property type="entry name" value="Acetyltransf_1"/>
    <property type="match status" value="1"/>
</dbReference>